<evidence type="ECO:0000313" key="2">
    <source>
        <dbReference type="EMBL" id="CAA9549371.1"/>
    </source>
</evidence>
<feature type="non-terminal residue" evidence="2">
    <location>
        <position position="104"/>
    </location>
</feature>
<organism evidence="2">
    <name type="scientific">uncultured Thermomicrobiales bacterium</name>
    <dbReference type="NCBI Taxonomy" id="1645740"/>
    <lineage>
        <taxon>Bacteria</taxon>
        <taxon>Pseudomonadati</taxon>
        <taxon>Thermomicrobiota</taxon>
        <taxon>Thermomicrobia</taxon>
        <taxon>Thermomicrobiales</taxon>
        <taxon>environmental samples</taxon>
    </lineage>
</organism>
<dbReference type="EC" id="2.5.1.48" evidence="2"/>
<feature type="compositionally biased region" description="Basic and acidic residues" evidence="1">
    <location>
        <begin position="50"/>
        <end position="76"/>
    </location>
</feature>
<accession>A0A6J4UJE6</accession>
<dbReference type="GO" id="GO:0003961">
    <property type="term" value="F:O-acetylhomoserine aminocarboxypropyltransferase activity"/>
    <property type="evidence" value="ECO:0007669"/>
    <property type="project" value="UniProtKB-EC"/>
</dbReference>
<dbReference type="GO" id="GO:0003962">
    <property type="term" value="F:cystathionine gamma-synthase activity"/>
    <property type="evidence" value="ECO:0007669"/>
    <property type="project" value="UniProtKB-EC"/>
</dbReference>
<keyword evidence="2" id="KW-0808">Transferase</keyword>
<name>A0A6J4UJE6_9BACT</name>
<dbReference type="EC" id="2.5.1.49" evidence="2"/>
<proteinExistence type="predicted"/>
<gene>
    <name evidence="2" type="ORF">AVDCRST_MAG33-756</name>
</gene>
<feature type="compositionally biased region" description="Basic and acidic residues" evidence="1">
    <location>
        <begin position="95"/>
        <end position="104"/>
    </location>
</feature>
<dbReference type="EMBL" id="CADCWK010000064">
    <property type="protein sequence ID" value="CAA9549371.1"/>
    <property type="molecule type" value="Genomic_DNA"/>
</dbReference>
<feature type="compositionally biased region" description="Basic and acidic residues" evidence="1">
    <location>
        <begin position="1"/>
        <end position="34"/>
    </location>
</feature>
<feature type="non-terminal residue" evidence="2">
    <location>
        <position position="1"/>
    </location>
</feature>
<feature type="region of interest" description="Disordered" evidence="1">
    <location>
        <begin position="1"/>
        <end position="104"/>
    </location>
</feature>
<evidence type="ECO:0000256" key="1">
    <source>
        <dbReference type="SAM" id="MobiDB-lite"/>
    </source>
</evidence>
<dbReference type="AlphaFoldDB" id="A0A6J4UJE6"/>
<protein>
    <submittedName>
        <fullName evidence="2">O-acetylhomoserine sulfhydrylase / O-succinylhomoserine sulfhydrylase</fullName>
        <ecNumber evidence="2">2.5.1.48</ecNumber>
        <ecNumber evidence="2">2.5.1.49</ecNumber>
    </submittedName>
</protein>
<reference evidence="2" key="1">
    <citation type="submission" date="2020-02" db="EMBL/GenBank/DDBJ databases">
        <authorList>
            <person name="Meier V. D."/>
        </authorList>
    </citation>
    <scope>NUCLEOTIDE SEQUENCE</scope>
    <source>
        <strain evidence="2">AVDCRST_MAG33</strain>
    </source>
</reference>
<sequence length="104" mass="12205">GRRHQDPGLRDARAARRADPRPDLPLPRRPDLSDHQLSVRRFQGRQRPLRAAEVRQHLHPPDEPHHRRAGEADRRPGGGRRRTGLRVRAGRRDRRHLEHRPGRP</sequence>
<feature type="compositionally biased region" description="Basic residues" evidence="1">
    <location>
        <begin position="77"/>
        <end position="94"/>
    </location>
</feature>